<dbReference type="OrthoDB" id="2017571at2759"/>
<dbReference type="SUPFAM" id="SSF47459">
    <property type="entry name" value="HLH, helix-loop-helix DNA-binding domain"/>
    <property type="match status" value="1"/>
</dbReference>
<dbReference type="STRING" id="4540.A0A3L6STE1"/>
<evidence type="ECO:0000256" key="3">
    <source>
        <dbReference type="ARBA" id="ARBA00023015"/>
    </source>
</evidence>
<evidence type="ECO:0000256" key="7">
    <source>
        <dbReference type="SAM" id="MobiDB-lite"/>
    </source>
</evidence>
<dbReference type="GO" id="GO:0003700">
    <property type="term" value="F:DNA-binding transcription factor activity"/>
    <property type="evidence" value="ECO:0007669"/>
    <property type="project" value="InterPro"/>
</dbReference>
<keyword evidence="3" id="KW-0805">Transcription regulation</keyword>
<dbReference type="Proteomes" id="UP000275267">
    <property type="component" value="Unassembled WGS sequence"/>
</dbReference>
<feature type="domain" description="BHLH" evidence="8">
    <location>
        <begin position="327"/>
        <end position="376"/>
    </location>
</feature>
<evidence type="ECO:0000313" key="10">
    <source>
        <dbReference type="Proteomes" id="UP000275267"/>
    </source>
</evidence>
<keyword evidence="4" id="KW-0238">DNA-binding</keyword>
<sequence length="412" mass="42582">MDHSFSDMILSESARSGGGDGGAVLLPPEVLGVGGVGVEGGNMTVLERLVLDEALAAAILELQGIQQAPAYASKAPAAAGGVVREAVAFPAMATPTPAYADVDADVLQRQQHRHRHQGAMGMAPDYDLTPATAASAVVVTTVPAAFTSAAAAVDSGGLVVDAPVFSGNETDAPGPVTTAPAAAVTATTSQQQCEEGKGGGRRQRRPSRKRKAAEPSSVPAQESTLCSLLASTTAGEGGIQIAFSTSAQAPAGAKRAKPSLSGSGSSSISFDGRNAGANGGVDDPMYEPDTEALAQVKEMIYRAAAMRPVSLGSEDAGERPRRRNVRISSDPQTVAARQRRERISERLRVLQKLVPGGAKMDTASMLDEAANYLRFLKSQVRELQTLDRRNYAANATIVNNAIAAPPPPWPGH</sequence>
<evidence type="ECO:0000256" key="1">
    <source>
        <dbReference type="ARBA" id="ARBA00004123"/>
    </source>
</evidence>
<evidence type="ECO:0000256" key="5">
    <source>
        <dbReference type="ARBA" id="ARBA00023163"/>
    </source>
</evidence>
<dbReference type="AlphaFoldDB" id="A0A3L6STE1"/>
<name>A0A3L6STE1_PANMI</name>
<feature type="compositionally biased region" description="Low complexity" evidence="7">
    <location>
        <begin position="259"/>
        <end position="269"/>
    </location>
</feature>
<feature type="region of interest" description="Disordered" evidence="7">
    <location>
        <begin position="169"/>
        <end position="223"/>
    </location>
</feature>
<evidence type="ECO:0000313" key="9">
    <source>
        <dbReference type="EMBL" id="RLN25295.1"/>
    </source>
</evidence>
<dbReference type="Gene3D" id="4.10.280.10">
    <property type="entry name" value="Helix-loop-helix DNA-binding domain"/>
    <property type="match status" value="1"/>
</dbReference>
<dbReference type="GO" id="GO:0003677">
    <property type="term" value="F:DNA binding"/>
    <property type="evidence" value="ECO:0007669"/>
    <property type="project" value="UniProtKB-KW"/>
</dbReference>
<comment type="subcellular location">
    <subcellularLocation>
        <location evidence="1">Nucleus</location>
    </subcellularLocation>
</comment>
<dbReference type="PROSITE" id="PS50888">
    <property type="entry name" value="BHLH"/>
    <property type="match status" value="1"/>
</dbReference>
<accession>A0A3L6STE1</accession>
<evidence type="ECO:0000256" key="6">
    <source>
        <dbReference type="ARBA" id="ARBA00023242"/>
    </source>
</evidence>
<dbReference type="InterPro" id="IPR036638">
    <property type="entry name" value="HLH_DNA-bd_sf"/>
</dbReference>
<comment type="caution">
    <text evidence="9">The sequence shown here is derived from an EMBL/GenBank/DDBJ whole genome shotgun (WGS) entry which is preliminary data.</text>
</comment>
<dbReference type="FunFam" id="4.10.280.10:FF:000053">
    <property type="entry name" value="BHLH transcription factor"/>
    <property type="match status" value="1"/>
</dbReference>
<dbReference type="PANTHER" id="PTHR45914">
    <property type="entry name" value="TRANSCRIPTION FACTOR HEC3-RELATED"/>
    <property type="match status" value="1"/>
</dbReference>
<dbReference type="GO" id="GO:0046983">
    <property type="term" value="F:protein dimerization activity"/>
    <property type="evidence" value="ECO:0007669"/>
    <property type="project" value="InterPro"/>
</dbReference>
<dbReference type="InterPro" id="IPR011598">
    <property type="entry name" value="bHLH_dom"/>
</dbReference>
<proteinExistence type="inferred from homology"/>
<dbReference type="CDD" id="cd11454">
    <property type="entry name" value="bHLH_AtIND_like"/>
    <property type="match status" value="1"/>
</dbReference>
<feature type="region of interest" description="Disordered" evidence="7">
    <location>
        <begin position="247"/>
        <end position="286"/>
    </location>
</feature>
<evidence type="ECO:0000256" key="2">
    <source>
        <dbReference type="ARBA" id="ARBA00005510"/>
    </source>
</evidence>
<reference evidence="10" key="1">
    <citation type="journal article" date="2019" name="Nat. Commun.">
        <title>The genome of broomcorn millet.</title>
        <authorList>
            <person name="Zou C."/>
            <person name="Miki D."/>
            <person name="Li D."/>
            <person name="Tang Q."/>
            <person name="Xiao L."/>
            <person name="Rajput S."/>
            <person name="Deng P."/>
            <person name="Jia W."/>
            <person name="Huang R."/>
            <person name="Zhang M."/>
            <person name="Sun Y."/>
            <person name="Hu J."/>
            <person name="Fu X."/>
            <person name="Schnable P.S."/>
            <person name="Li F."/>
            <person name="Zhang H."/>
            <person name="Feng B."/>
            <person name="Zhu X."/>
            <person name="Liu R."/>
            <person name="Schnable J.C."/>
            <person name="Zhu J.-K."/>
            <person name="Zhang H."/>
        </authorList>
    </citation>
    <scope>NUCLEOTIDE SEQUENCE [LARGE SCALE GENOMIC DNA]</scope>
</reference>
<dbReference type="EMBL" id="PQIB02000004">
    <property type="protein sequence ID" value="RLN25295.1"/>
    <property type="molecule type" value="Genomic_DNA"/>
</dbReference>
<feature type="compositionally biased region" description="Low complexity" evidence="7">
    <location>
        <begin position="170"/>
        <end position="188"/>
    </location>
</feature>
<keyword evidence="10" id="KW-1185">Reference proteome</keyword>
<dbReference type="GO" id="GO:0005634">
    <property type="term" value="C:nucleus"/>
    <property type="evidence" value="ECO:0007669"/>
    <property type="project" value="UniProtKB-SubCell"/>
</dbReference>
<keyword evidence="5" id="KW-0804">Transcription</keyword>
<evidence type="ECO:0000259" key="8">
    <source>
        <dbReference type="PROSITE" id="PS50888"/>
    </source>
</evidence>
<keyword evidence="6" id="KW-0539">Nucleus</keyword>
<comment type="similarity">
    <text evidence="2">Belongs to the bHLH protein family.</text>
</comment>
<evidence type="ECO:0000256" key="4">
    <source>
        <dbReference type="ARBA" id="ARBA00023125"/>
    </source>
</evidence>
<dbReference type="InterPro" id="IPR045843">
    <property type="entry name" value="IND-like"/>
</dbReference>
<dbReference type="PANTHER" id="PTHR45914:SF61">
    <property type="entry name" value="OS01G0566800 PROTEIN"/>
    <property type="match status" value="1"/>
</dbReference>
<protein>
    <submittedName>
        <fullName evidence="9">Transcription factor bHLH87-like</fullName>
    </submittedName>
</protein>
<gene>
    <name evidence="9" type="ORF">C2845_PM07G13070</name>
</gene>
<dbReference type="SMART" id="SM00353">
    <property type="entry name" value="HLH"/>
    <property type="match status" value="1"/>
</dbReference>
<dbReference type="Pfam" id="PF00010">
    <property type="entry name" value="HLH"/>
    <property type="match status" value="1"/>
</dbReference>
<feature type="compositionally biased region" description="Basic residues" evidence="7">
    <location>
        <begin position="199"/>
        <end position="211"/>
    </location>
</feature>
<organism evidence="9 10">
    <name type="scientific">Panicum miliaceum</name>
    <name type="common">Proso millet</name>
    <name type="synonym">Broomcorn millet</name>
    <dbReference type="NCBI Taxonomy" id="4540"/>
    <lineage>
        <taxon>Eukaryota</taxon>
        <taxon>Viridiplantae</taxon>
        <taxon>Streptophyta</taxon>
        <taxon>Embryophyta</taxon>
        <taxon>Tracheophyta</taxon>
        <taxon>Spermatophyta</taxon>
        <taxon>Magnoliopsida</taxon>
        <taxon>Liliopsida</taxon>
        <taxon>Poales</taxon>
        <taxon>Poaceae</taxon>
        <taxon>PACMAD clade</taxon>
        <taxon>Panicoideae</taxon>
        <taxon>Panicodae</taxon>
        <taxon>Paniceae</taxon>
        <taxon>Panicinae</taxon>
        <taxon>Panicum</taxon>
        <taxon>Panicum sect. Panicum</taxon>
    </lineage>
</organism>